<name>A0A6B8RH41_9BACL</name>
<evidence type="ECO:0000313" key="2">
    <source>
        <dbReference type="Proteomes" id="UP000426246"/>
    </source>
</evidence>
<dbReference type="Gene3D" id="3.30.470.20">
    <property type="entry name" value="ATP-grasp fold, B domain"/>
    <property type="match status" value="1"/>
</dbReference>
<dbReference type="KEGG" id="ppsc:EHS13_08500"/>
<dbReference type="RefSeq" id="WP_155699926.1">
    <property type="nucleotide sequence ID" value="NZ_CP034235.1"/>
</dbReference>
<dbReference type="Pfam" id="PF14398">
    <property type="entry name" value="ATPgrasp_YheCD"/>
    <property type="match status" value="1"/>
</dbReference>
<dbReference type="Proteomes" id="UP000426246">
    <property type="component" value="Chromosome"/>
</dbReference>
<dbReference type="EMBL" id="CP034235">
    <property type="protein sequence ID" value="QGQ94915.1"/>
    <property type="molecule type" value="Genomic_DNA"/>
</dbReference>
<gene>
    <name evidence="1" type="ORF">EHS13_08500</name>
</gene>
<organism evidence="1 2">
    <name type="scientific">Paenibacillus psychroresistens</name>
    <dbReference type="NCBI Taxonomy" id="1778678"/>
    <lineage>
        <taxon>Bacteria</taxon>
        <taxon>Bacillati</taxon>
        <taxon>Bacillota</taxon>
        <taxon>Bacilli</taxon>
        <taxon>Bacillales</taxon>
        <taxon>Paenibacillaceae</taxon>
        <taxon>Paenibacillus</taxon>
    </lineage>
</organism>
<proteinExistence type="predicted"/>
<sequence>MMIGVLYPESLLNQLIRKKFSYEKPDFYVEAARKTGSEIIFFCLSDISWKKGTVKSWNGAEAELVKRELPPVIINRTRTNSPLHKKWIQRLKARGKIIFNEHNVISKLKIHHILSKNNKLLPYLPVTDSVTHQSVSELIEQNPCLFLKPRSASVGNGIIRISRNNQDMVAEVNILGQTKRHKVGIDQIINLIKSKKRSYLVQQGISLMEYEGNPVDFRVSIQKDGKGRWHYTGMVGKVAKKGAIVTNLHCGGHSIKVSELFRNWGWKGVEIERKVSKLGILIAQTLDQELPHIADLGLDIAIDEHQHPWLIEANFRDLRITFRDAGEKDKWRATFATPVYYAAHLIKKLKEQENRDLLKQNELKISAVPAADIIIPNSSIVIKE</sequence>
<evidence type="ECO:0000313" key="1">
    <source>
        <dbReference type="EMBL" id="QGQ94915.1"/>
    </source>
</evidence>
<dbReference type="OrthoDB" id="7869153at2"/>
<reference evidence="2" key="1">
    <citation type="submission" date="2018-11" db="EMBL/GenBank/DDBJ databases">
        <title>Complete genome sequence of Paenibacillus sp. ML311-T8.</title>
        <authorList>
            <person name="Nam Y.-D."/>
            <person name="Kang J."/>
            <person name="Chung W.-H."/>
            <person name="Park Y.S."/>
        </authorList>
    </citation>
    <scope>NUCLEOTIDE SEQUENCE [LARGE SCALE GENOMIC DNA]</scope>
    <source>
        <strain evidence="2">ML311-T8</strain>
    </source>
</reference>
<accession>A0A6B8RH41</accession>
<dbReference type="AlphaFoldDB" id="A0A6B8RH41"/>
<protein>
    <submittedName>
        <fullName evidence="1">YheC/YheD family protein</fullName>
    </submittedName>
</protein>
<dbReference type="InterPro" id="IPR026838">
    <property type="entry name" value="YheC/D"/>
</dbReference>
<dbReference type="SUPFAM" id="SSF56059">
    <property type="entry name" value="Glutathione synthetase ATP-binding domain-like"/>
    <property type="match status" value="1"/>
</dbReference>
<keyword evidence="2" id="KW-1185">Reference proteome</keyword>